<comment type="caution">
    <text evidence="2">The sequence shown here is derived from an EMBL/GenBank/DDBJ whole genome shotgun (WGS) entry which is preliminary data.</text>
</comment>
<protein>
    <submittedName>
        <fullName evidence="2">Uncharacterized protein</fullName>
    </submittedName>
</protein>
<feature type="compositionally biased region" description="Basic and acidic residues" evidence="1">
    <location>
        <begin position="20"/>
        <end position="29"/>
    </location>
</feature>
<evidence type="ECO:0000313" key="3">
    <source>
        <dbReference type="Proteomes" id="UP001281003"/>
    </source>
</evidence>
<feature type="region of interest" description="Disordered" evidence="1">
    <location>
        <begin position="1"/>
        <end position="29"/>
    </location>
</feature>
<sequence>MSASTTNDAANVSSSSAADSEQKLPSREEQLAAMTARVEELQKQNPSADLKIEQKWWAPSVDFGSFLQDALPQEISAQFNAIFAKLIQDKFAPEAVAEARKQSRELLQAEYPEVLERVEETVFKNEGQFAELYRHLQGVDSIGCAAGGNC</sequence>
<dbReference type="AlphaFoldDB" id="A0AAE0U5Y3"/>
<dbReference type="EMBL" id="JAUTDP010000012">
    <property type="protein sequence ID" value="KAK3392107.1"/>
    <property type="molecule type" value="Genomic_DNA"/>
</dbReference>
<proteinExistence type="predicted"/>
<gene>
    <name evidence="2" type="ORF">B0T20DRAFT_74262</name>
</gene>
<accession>A0AAE0U5Y3</accession>
<reference evidence="2" key="2">
    <citation type="submission" date="2023-07" db="EMBL/GenBank/DDBJ databases">
        <authorList>
            <consortium name="Lawrence Berkeley National Laboratory"/>
            <person name="Haridas S."/>
            <person name="Hensen N."/>
            <person name="Bonometti L."/>
            <person name="Westerberg I."/>
            <person name="Brannstrom I.O."/>
            <person name="Guillou S."/>
            <person name="Cros-Aarteil S."/>
            <person name="Calhoun S."/>
            <person name="Kuo A."/>
            <person name="Mondo S."/>
            <person name="Pangilinan J."/>
            <person name="Riley R."/>
            <person name="LaButti K."/>
            <person name="Andreopoulos B."/>
            <person name="Lipzen A."/>
            <person name="Chen C."/>
            <person name="Yanf M."/>
            <person name="Daum C."/>
            <person name="Ng V."/>
            <person name="Clum A."/>
            <person name="Steindorff A."/>
            <person name="Ohm R."/>
            <person name="Martin F."/>
            <person name="Silar P."/>
            <person name="Natvig D."/>
            <person name="Lalanne C."/>
            <person name="Gautier V."/>
            <person name="Ament-velasquez S.L."/>
            <person name="Kruys A."/>
            <person name="Hutchinson M.I."/>
            <person name="Powell A.J."/>
            <person name="Barry K."/>
            <person name="Miller A.N."/>
            <person name="Grigoriev I.V."/>
            <person name="Debuchy R."/>
            <person name="Gladieux P."/>
            <person name="Thoren M.H."/>
            <person name="Johannesson H."/>
        </authorList>
    </citation>
    <scope>NUCLEOTIDE SEQUENCE</scope>
    <source>
        <strain evidence="2">FGSC 1904</strain>
    </source>
</reference>
<name>A0AAE0U5Y3_SORBR</name>
<keyword evidence="3" id="KW-1185">Reference proteome</keyword>
<feature type="compositionally biased region" description="Low complexity" evidence="1">
    <location>
        <begin position="1"/>
        <end position="19"/>
    </location>
</feature>
<reference evidence="2" key="1">
    <citation type="journal article" date="2023" name="Mol. Phylogenet. Evol.">
        <title>Genome-scale phylogeny and comparative genomics of the fungal order Sordariales.</title>
        <authorList>
            <person name="Hensen N."/>
            <person name="Bonometti L."/>
            <person name="Westerberg I."/>
            <person name="Brannstrom I.O."/>
            <person name="Guillou S."/>
            <person name="Cros-Aarteil S."/>
            <person name="Calhoun S."/>
            <person name="Haridas S."/>
            <person name="Kuo A."/>
            <person name="Mondo S."/>
            <person name="Pangilinan J."/>
            <person name="Riley R."/>
            <person name="LaButti K."/>
            <person name="Andreopoulos B."/>
            <person name="Lipzen A."/>
            <person name="Chen C."/>
            <person name="Yan M."/>
            <person name="Daum C."/>
            <person name="Ng V."/>
            <person name="Clum A."/>
            <person name="Steindorff A."/>
            <person name="Ohm R.A."/>
            <person name="Martin F."/>
            <person name="Silar P."/>
            <person name="Natvig D.O."/>
            <person name="Lalanne C."/>
            <person name="Gautier V."/>
            <person name="Ament-Velasquez S.L."/>
            <person name="Kruys A."/>
            <person name="Hutchinson M.I."/>
            <person name="Powell A.J."/>
            <person name="Barry K."/>
            <person name="Miller A.N."/>
            <person name="Grigoriev I.V."/>
            <person name="Debuchy R."/>
            <person name="Gladieux P."/>
            <person name="Hiltunen Thoren M."/>
            <person name="Johannesson H."/>
        </authorList>
    </citation>
    <scope>NUCLEOTIDE SEQUENCE</scope>
    <source>
        <strain evidence="2">FGSC 1904</strain>
    </source>
</reference>
<evidence type="ECO:0000256" key="1">
    <source>
        <dbReference type="SAM" id="MobiDB-lite"/>
    </source>
</evidence>
<evidence type="ECO:0000313" key="2">
    <source>
        <dbReference type="EMBL" id="KAK3392107.1"/>
    </source>
</evidence>
<organism evidence="2 3">
    <name type="scientific">Sordaria brevicollis</name>
    <dbReference type="NCBI Taxonomy" id="83679"/>
    <lineage>
        <taxon>Eukaryota</taxon>
        <taxon>Fungi</taxon>
        <taxon>Dikarya</taxon>
        <taxon>Ascomycota</taxon>
        <taxon>Pezizomycotina</taxon>
        <taxon>Sordariomycetes</taxon>
        <taxon>Sordariomycetidae</taxon>
        <taxon>Sordariales</taxon>
        <taxon>Sordariaceae</taxon>
        <taxon>Sordaria</taxon>
    </lineage>
</organism>
<dbReference type="Proteomes" id="UP001281003">
    <property type="component" value="Unassembled WGS sequence"/>
</dbReference>